<evidence type="ECO:0000313" key="3">
    <source>
        <dbReference type="Proteomes" id="UP000799750"/>
    </source>
</evidence>
<protein>
    <submittedName>
        <fullName evidence="2">Uncharacterized protein</fullName>
    </submittedName>
</protein>
<evidence type="ECO:0000313" key="2">
    <source>
        <dbReference type="EMBL" id="KAF2492400.1"/>
    </source>
</evidence>
<dbReference type="AlphaFoldDB" id="A0A6A6QKB1"/>
<sequence length="438" mass="49202">MSDLKDLELNDPFWQGGSAPFWPVGLSTTPYNGGQSGGFIAPNQDLQLATQILELDRIVRLQTDRIAALEAKVDCMEEASRMPSASHLYRPGPSVHQPQTPTAAPVVASSGPVSGETPGGIVSAPRSGTRADTPRLRHAPMLVPPGGANRQEYRPMLADYFGDVEKWVQQYATVPLSHIETTEALYKYTSQLITLAGVGDAAEQVLLASNYQQFAILSKVNHYICSKTMDCDLIDLFSSELETYNSVLCQHWNTATEYATCQAILRGRAELYWQMQEDPQYHQWRAGFVDKLTGDLMSILAPAIRHKSMEEARSKLAQFFIRAVRISIRMRMDQMSWVFNFPQQDDPLTQSMVFRNPDVSPLEVRANTQRHRVFFYITPKIQCDKYPARGPIGSEIVHGAEVIVKKVAISMWEPHPTQTWQPMSSGYSIVRKQEHARD</sequence>
<keyword evidence="3" id="KW-1185">Reference proteome</keyword>
<accession>A0A6A6QKB1</accession>
<gene>
    <name evidence="2" type="ORF">BU16DRAFT_564853</name>
</gene>
<dbReference type="OrthoDB" id="3789787at2759"/>
<dbReference type="Proteomes" id="UP000799750">
    <property type="component" value="Unassembled WGS sequence"/>
</dbReference>
<dbReference type="EMBL" id="MU004194">
    <property type="protein sequence ID" value="KAF2492400.1"/>
    <property type="molecule type" value="Genomic_DNA"/>
</dbReference>
<organism evidence="2 3">
    <name type="scientific">Lophium mytilinum</name>
    <dbReference type="NCBI Taxonomy" id="390894"/>
    <lineage>
        <taxon>Eukaryota</taxon>
        <taxon>Fungi</taxon>
        <taxon>Dikarya</taxon>
        <taxon>Ascomycota</taxon>
        <taxon>Pezizomycotina</taxon>
        <taxon>Dothideomycetes</taxon>
        <taxon>Pleosporomycetidae</taxon>
        <taxon>Mytilinidiales</taxon>
        <taxon>Mytilinidiaceae</taxon>
        <taxon>Lophium</taxon>
    </lineage>
</organism>
<evidence type="ECO:0000256" key="1">
    <source>
        <dbReference type="SAM" id="MobiDB-lite"/>
    </source>
</evidence>
<name>A0A6A6QKB1_9PEZI</name>
<feature type="region of interest" description="Disordered" evidence="1">
    <location>
        <begin position="85"/>
        <end position="147"/>
    </location>
</feature>
<reference evidence="2" key="1">
    <citation type="journal article" date="2020" name="Stud. Mycol.">
        <title>101 Dothideomycetes genomes: a test case for predicting lifestyles and emergence of pathogens.</title>
        <authorList>
            <person name="Haridas S."/>
            <person name="Albert R."/>
            <person name="Binder M."/>
            <person name="Bloem J."/>
            <person name="Labutti K."/>
            <person name="Salamov A."/>
            <person name="Andreopoulos B."/>
            <person name="Baker S."/>
            <person name="Barry K."/>
            <person name="Bills G."/>
            <person name="Bluhm B."/>
            <person name="Cannon C."/>
            <person name="Castanera R."/>
            <person name="Culley D."/>
            <person name="Daum C."/>
            <person name="Ezra D."/>
            <person name="Gonzalez J."/>
            <person name="Henrissat B."/>
            <person name="Kuo A."/>
            <person name="Liang C."/>
            <person name="Lipzen A."/>
            <person name="Lutzoni F."/>
            <person name="Magnuson J."/>
            <person name="Mondo S."/>
            <person name="Nolan M."/>
            <person name="Ohm R."/>
            <person name="Pangilinan J."/>
            <person name="Park H.-J."/>
            <person name="Ramirez L."/>
            <person name="Alfaro M."/>
            <person name="Sun H."/>
            <person name="Tritt A."/>
            <person name="Yoshinaga Y."/>
            <person name="Zwiers L.-H."/>
            <person name="Turgeon B."/>
            <person name="Goodwin S."/>
            <person name="Spatafora J."/>
            <person name="Crous P."/>
            <person name="Grigoriev I."/>
        </authorList>
    </citation>
    <scope>NUCLEOTIDE SEQUENCE</scope>
    <source>
        <strain evidence="2">CBS 269.34</strain>
    </source>
</reference>
<proteinExistence type="predicted"/>